<dbReference type="STRING" id="43041.A0A182KGY7"/>
<dbReference type="EnsemblMetazoa" id="ACHR010025-RA">
    <property type="protein sequence ID" value="ACHR010025-PA"/>
    <property type="gene ID" value="ACHR010025"/>
</dbReference>
<organism evidence="1 2">
    <name type="scientific">Anopheles christyi</name>
    <dbReference type="NCBI Taxonomy" id="43041"/>
    <lineage>
        <taxon>Eukaryota</taxon>
        <taxon>Metazoa</taxon>
        <taxon>Ecdysozoa</taxon>
        <taxon>Arthropoda</taxon>
        <taxon>Hexapoda</taxon>
        <taxon>Insecta</taxon>
        <taxon>Pterygota</taxon>
        <taxon>Neoptera</taxon>
        <taxon>Endopterygota</taxon>
        <taxon>Diptera</taxon>
        <taxon>Nematocera</taxon>
        <taxon>Culicoidea</taxon>
        <taxon>Culicidae</taxon>
        <taxon>Anophelinae</taxon>
        <taxon>Anopheles</taxon>
    </lineage>
</organism>
<sequence>MTPVAYPGSPLHLSVEFCANPPAYAARWLHGDRVYTPGNQYGTDVLAYGFIDLPTPFCKEARLTYVHMHEKVPRTFYFIVSSPGGVAEAVFKVNYTLKHKQMGSSSGASGAGSGTFGSPFSLSSSSSSSGSGTTVNGGSSGYKINTNTINTVPGNGLDDDEELMEPEEIHFPIFGTGGSAGGGALHGVSLTVSSLLCIVAVNVVSSSPYYCL</sequence>
<dbReference type="Proteomes" id="UP000075881">
    <property type="component" value="Unassembled WGS sequence"/>
</dbReference>
<dbReference type="AlphaFoldDB" id="A0A182KGY7"/>
<evidence type="ECO:0000313" key="1">
    <source>
        <dbReference type="EnsemblMetazoa" id="ACHR010025-PA"/>
    </source>
</evidence>
<evidence type="ECO:0000313" key="2">
    <source>
        <dbReference type="Proteomes" id="UP000075881"/>
    </source>
</evidence>
<proteinExistence type="predicted"/>
<keyword evidence="2" id="KW-1185">Reference proteome</keyword>
<accession>A0A182KGY7</accession>
<reference evidence="1" key="2">
    <citation type="submission" date="2020-05" db="UniProtKB">
        <authorList>
            <consortium name="EnsemblMetazoa"/>
        </authorList>
    </citation>
    <scope>IDENTIFICATION</scope>
    <source>
        <strain evidence="1">ACHKN1017</strain>
    </source>
</reference>
<name>A0A182KGY7_9DIPT</name>
<reference evidence="2" key="1">
    <citation type="submission" date="2013-03" db="EMBL/GenBank/DDBJ databases">
        <title>The Genome Sequence of Anopheles christyi ACHKN1017.</title>
        <authorList>
            <consortium name="The Broad Institute Genomics Platform"/>
            <person name="Neafsey D.E."/>
            <person name="Besansky N."/>
            <person name="Walker B."/>
            <person name="Young S.K."/>
            <person name="Zeng Q."/>
            <person name="Gargeya S."/>
            <person name="Fitzgerald M."/>
            <person name="Haas B."/>
            <person name="Abouelleil A."/>
            <person name="Allen A.W."/>
            <person name="Alvarado L."/>
            <person name="Arachchi H.M."/>
            <person name="Berlin A.M."/>
            <person name="Chapman S.B."/>
            <person name="Gainer-Dewar J."/>
            <person name="Goldberg J."/>
            <person name="Griggs A."/>
            <person name="Gujja S."/>
            <person name="Hansen M."/>
            <person name="Howarth C."/>
            <person name="Imamovic A."/>
            <person name="Ireland A."/>
            <person name="Larimer J."/>
            <person name="McCowan C."/>
            <person name="Murphy C."/>
            <person name="Pearson M."/>
            <person name="Poon T.W."/>
            <person name="Priest M."/>
            <person name="Roberts A."/>
            <person name="Saif S."/>
            <person name="Shea T."/>
            <person name="Sisk P."/>
            <person name="Sykes S."/>
            <person name="Wortman J."/>
            <person name="Nusbaum C."/>
            <person name="Birren B."/>
        </authorList>
    </citation>
    <scope>NUCLEOTIDE SEQUENCE [LARGE SCALE GENOMIC DNA]</scope>
    <source>
        <strain evidence="2">ACHKN1017</strain>
    </source>
</reference>
<protein>
    <submittedName>
        <fullName evidence="1">Uncharacterized protein</fullName>
    </submittedName>
</protein>
<dbReference type="VEuPathDB" id="VectorBase:ACHR010025"/>